<keyword evidence="2" id="KW-1003">Cell membrane</keyword>
<keyword evidence="4 7" id="KW-1133">Transmembrane helix</keyword>
<feature type="transmembrane region" description="Helical" evidence="7">
    <location>
        <begin position="219"/>
        <end position="243"/>
    </location>
</feature>
<gene>
    <name evidence="8" type="ORF">CEW88_03830</name>
</gene>
<keyword evidence="5 7" id="KW-0472">Membrane</keyword>
<feature type="transmembrane region" description="Helical" evidence="7">
    <location>
        <begin position="150"/>
        <end position="177"/>
    </location>
</feature>
<dbReference type="GO" id="GO:0005886">
    <property type="term" value="C:plasma membrane"/>
    <property type="evidence" value="ECO:0007669"/>
    <property type="project" value="UniProtKB-SubCell"/>
</dbReference>
<evidence type="ECO:0000313" key="9">
    <source>
        <dbReference type="Proteomes" id="UP000244915"/>
    </source>
</evidence>
<dbReference type="InterPro" id="IPR017039">
    <property type="entry name" value="Virul_fac_BrkB"/>
</dbReference>
<proteinExistence type="predicted"/>
<evidence type="ECO:0000256" key="4">
    <source>
        <dbReference type="ARBA" id="ARBA00022989"/>
    </source>
</evidence>
<feature type="compositionally biased region" description="Basic and acidic residues" evidence="6">
    <location>
        <begin position="292"/>
        <end position="316"/>
    </location>
</feature>
<feature type="transmembrane region" description="Helical" evidence="7">
    <location>
        <begin position="255"/>
        <end position="277"/>
    </location>
</feature>
<organism evidence="8 9">
    <name type="scientific">Alloyangia pacifica</name>
    <dbReference type="NCBI Taxonomy" id="311180"/>
    <lineage>
        <taxon>Bacteria</taxon>
        <taxon>Pseudomonadati</taxon>
        <taxon>Pseudomonadota</taxon>
        <taxon>Alphaproteobacteria</taxon>
        <taxon>Rhodobacterales</taxon>
        <taxon>Roseobacteraceae</taxon>
        <taxon>Alloyangia</taxon>
    </lineage>
</organism>
<dbReference type="EMBL" id="CP022189">
    <property type="protein sequence ID" value="AWI82868.1"/>
    <property type="molecule type" value="Genomic_DNA"/>
</dbReference>
<evidence type="ECO:0000256" key="3">
    <source>
        <dbReference type="ARBA" id="ARBA00022692"/>
    </source>
</evidence>
<name>A0A2U8HAX5_9RHOB</name>
<dbReference type="PIRSF" id="PIRSF035875">
    <property type="entry name" value="RNase_BN"/>
    <property type="match status" value="1"/>
</dbReference>
<dbReference type="PANTHER" id="PTHR30213:SF0">
    <property type="entry name" value="UPF0761 MEMBRANE PROTEIN YIHY"/>
    <property type="match status" value="1"/>
</dbReference>
<evidence type="ECO:0000256" key="7">
    <source>
        <dbReference type="SAM" id="Phobius"/>
    </source>
</evidence>
<evidence type="ECO:0000256" key="1">
    <source>
        <dbReference type="ARBA" id="ARBA00004651"/>
    </source>
</evidence>
<dbReference type="PANTHER" id="PTHR30213">
    <property type="entry name" value="INNER MEMBRANE PROTEIN YHJD"/>
    <property type="match status" value="1"/>
</dbReference>
<keyword evidence="3 7" id="KW-0812">Transmembrane</keyword>
<evidence type="ECO:0000256" key="6">
    <source>
        <dbReference type="SAM" id="MobiDB-lite"/>
    </source>
</evidence>
<comment type="subcellular location">
    <subcellularLocation>
        <location evidence="1">Cell membrane</location>
        <topology evidence="1">Multi-pass membrane protein</topology>
    </subcellularLocation>
</comment>
<dbReference type="Pfam" id="PF03631">
    <property type="entry name" value="Virul_fac_BrkB"/>
    <property type="match status" value="1"/>
</dbReference>
<accession>A0A2U8HAX5</accession>
<dbReference type="OrthoDB" id="9781030at2"/>
<protein>
    <submittedName>
        <fullName evidence="8">Ribonuclease BN</fullName>
    </submittedName>
</protein>
<dbReference type="KEGG" id="ypac:CEW88_03830"/>
<feature type="transmembrane region" description="Helical" evidence="7">
    <location>
        <begin position="42"/>
        <end position="65"/>
    </location>
</feature>
<dbReference type="Proteomes" id="UP000244915">
    <property type="component" value="Chromosome 1"/>
</dbReference>
<dbReference type="NCBIfam" id="TIGR00765">
    <property type="entry name" value="yihY_not_rbn"/>
    <property type="match status" value="1"/>
</dbReference>
<evidence type="ECO:0000256" key="5">
    <source>
        <dbReference type="ARBA" id="ARBA00023136"/>
    </source>
</evidence>
<sequence length="316" mass="33830">MPNDGSFATRPRQISLTGWKAIAMRVKSELAADRISLVSAGVAFYALMAIFPAITALMAIAGLFITPADVTAQIQQITEVLPQRAAEILIEQAKSVAGSQRGGLGLAAVLGLLLALYSASQGVAHLIEGLNVAYDETEERGFIRLKLTTLALTLLLIAGLLLAIGALVVLPGILAIFQFGPALEAFASWVRWGVLLFLVVSGIALIYRFGPSRKAAEWAWITPGALVACLLWLAGSLAFSLYAEHFGSYQETFGSLAGVIILLFWLWISAYVILLGAEINAEMEAQTWHDTTTGKDMPRGKRGAVKADEFKGRDAP</sequence>
<dbReference type="AlphaFoldDB" id="A0A2U8HAX5"/>
<feature type="region of interest" description="Disordered" evidence="6">
    <location>
        <begin position="290"/>
        <end position="316"/>
    </location>
</feature>
<reference evidence="8 9" key="1">
    <citation type="submission" date="2017-06" db="EMBL/GenBank/DDBJ databases">
        <title>Yangia sp. YSBP01 complete genome sequence.</title>
        <authorList>
            <person name="Woo J.-H."/>
            <person name="Kim H.-S."/>
        </authorList>
    </citation>
    <scope>NUCLEOTIDE SEQUENCE [LARGE SCALE GENOMIC DNA]</scope>
    <source>
        <strain evidence="8 9">YSBP01</strain>
    </source>
</reference>
<evidence type="ECO:0000313" key="8">
    <source>
        <dbReference type="EMBL" id="AWI82868.1"/>
    </source>
</evidence>
<feature type="transmembrane region" description="Helical" evidence="7">
    <location>
        <begin position="189"/>
        <end position="207"/>
    </location>
</feature>
<evidence type="ECO:0000256" key="2">
    <source>
        <dbReference type="ARBA" id="ARBA00022475"/>
    </source>
</evidence>